<keyword evidence="11" id="KW-0479">Metal-binding</keyword>
<proteinExistence type="inferred from homology"/>
<evidence type="ECO:0000256" key="2">
    <source>
        <dbReference type="ARBA" id="ARBA00006997"/>
    </source>
</evidence>
<evidence type="ECO:0000313" key="13">
    <source>
        <dbReference type="EMBL" id="RMX11539.1"/>
    </source>
</evidence>
<feature type="binding site" evidence="11">
    <location>
        <position position="123"/>
    </location>
    <ligand>
        <name>substrate</name>
    </ligand>
</feature>
<keyword evidence="4 11" id="KW-0028">Amino-acid biosynthesis</keyword>
<dbReference type="InterPro" id="IPR027417">
    <property type="entry name" value="P-loop_NTPase"/>
</dbReference>
<dbReference type="InterPro" id="IPR023000">
    <property type="entry name" value="Shikimate_kinase_CS"/>
</dbReference>
<organism evidence="13 14">
    <name type="scientific">Allofranklinella schreckenbergeri</name>
    <dbReference type="NCBI Taxonomy" id="1076744"/>
    <lineage>
        <taxon>Bacteria</taxon>
        <taxon>Pseudomonadati</taxon>
        <taxon>Pseudomonadota</taxon>
        <taxon>Betaproteobacteria</taxon>
        <taxon>Burkholderiales</taxon>
        <taxon>Comamonadaceae</taxon>
        <taxon>Allofranklinella</taxon>
    </lineage>
</organism>
<feature type="binding site" evidence="11">
    <location>
        <position position="146"/>
    </location>
    <ligand>
        <name>substrate</name>
    </ligand>
</feature>
<feature type="compositionally biased region" description="Low complexity" evidence="12">
    <location>
        <begin position="245"/>
        <end position="255"/>
    </location>
</feature>
<evidence type="ECO:0000256" key="7">
    <source>
        <dbReference type="ARBA" id="ARBA00022777"/>
    </source>
</evidence>
<dbReference type="GO" id="GO:0000287">
    <property type="term" value="F:magnesium ion binding"/>
    <property type="evidence" value="ECO:0007669"/>
    <property type="project" value="UniProtKB-UniRule"/>
</dbReference>
<accession>A0A3M6R9K5</accession>
<keyword evidence="11" id="KW-0963">Cytoplasm</keyword>
<evidence type="ECO:0000256" key="4">
    <source>
        <dbReference type="ARBA" id="ARBA00022605"/>
    </source>
</evidence>
<evidence type="ECO:0000256" key="9">
    <source>
        <dbReference type="ARBA" id="ARBA00023141"/>
    </source>
</evidence>
<name>A0A3M6R9K5_9BURK</name>
<evidence type="ECO:0000256" key="8">
    <source>
        <dbReference type="ARBA" id="ARBA00022840"/>
    </source>
</evidence>
<reference evidence="13 14" key="1">
    <citation type="submission" date="2018-10" db="EMBL/GenBank/DDBJ databases">
        <title>Comamonadaceae CDC group NO-1 genome sequencing and assembly.</title>
        <authorList>
            <person name="Bernier A.-M."/>
            <person name="Bernard K."/>
        </authorList>
    </citation>
    <scope>NUCLEOTIDE SEQUENCE [LARGE SCALE GENOMIC DNA]</scope>
    <source>
        <strain evidence="13 14">NML180581</strain>
    </source>
</reference>
<evidence type="ECO:0000256" key="10">
    <source>
        <dbReference type="ARBA" id="ARBA00048567"/>
    </source>
</evidence>
<comment type="subcellular location">
    <subcellularLocation>
        <location evidence="11">Cytoplasm</location>
    </subcellularLocation>
</comment>
<keyword evidence="6 11" id="KW-0547">Nucleotide-binding</keyword>
<dbReference type="SUPFAM" id="SSF52540">
    <property type="entry name" value="P-loop containing nucleoside triphosphate hydrolases"/>
    <property type="match status" value="1"/>
</dbReference>
<dbReference type="PROSITE" id="PS01128">
    <property type="entry name" value="SHIKIMATE_KINASE"/>
    <property type="match status" value="1"/>
</dbReference>
<evidence type="ECO:0000256" key="12">
    <source>
        <dbReference type="SAM" id="MobiDB-lite"/>
    </source>
</evidence>
<keyword evidence="8 11" id="KW-0067">ATP-binding</keyword>
<comment type="subunit">
    <text evidence="11">Monomer.</text>
</comment>
<protein>
    <recommendedName>
        <fullName evidence="3 11">Shikimate kinase</fullName>
        <shortName evidence="11">SK</shortName>
        <ecNumber evidence="3 11">2.7.1.71</ecNumber>
    </recommendedName>
</protein>
<dbReference type="GO" id="GO:0009423">
    <property type="term" value="P:chorismate biosynthetic process"/>
    <property type="evidence" value="ECO:0007669"/>
    <property type="project" value="UniProtKB-UniRule"/>
</dbReference>
<dbReference type="CDD" id="cd00464">
    <property type="entry name" value="SK"/>
    <property type="match status" value="1"/>
</dbReference>
<dbReference type="EMBL" id="RDQK01000002">
    <property type="protein sequence ID" value="RMX11539.1"/>
    <property type="molecule type" value="Genomic_DNA"/>
</dbReference>
<feature type="binding site" evidence="11">
    <location>
        <begin position="77"/>
        <end position="82"/>
    </location>
    <ligand>
        <name>ATP</name>
        <dbReference type="ChEBI" id="CHEBI:30616"/>
    </ligand>
</feature>
<evidence type="ECO:0000256" key="11">
    <source>
        <dbReference type="HAMAP-Rule" id="MF_00109"/>
    </source>
</evidence>
<evidence type="ECO:0000256" key="1">
    <source>
        <dbReference type="ARBA" id="ARBA00004842"/>
    </source>
</evidence>
<evidence type="ECO:0000256" key="6">
    <source>
        <dbReference type="ARBA" id="ARBA00022741"/>
    </source>
</evidence>
<comment type="cofactor">
    <cofactor evidence="11">
        <name>Mg(2+)</name>
        <dbReference type="ChEBI" id="CHEBI:18420"/>
    </cofactor>
    <text evidence="11">Binds 1 Mg(2+) ion per subunit.</text>
</comment>
<keyword evidence="7 11" id="KW-0418">Kinase</keyword>
<feature type="binding site" evidence="11">
    <location>
        <position position="81"/>
    </location>
    <ligand>
        <name>Mg(2+)</name>
        <dbReference type="ChEBI" id="CHEBI:18420"/>
    </ligand>
</feature>
<gene>
    <name evidence="11" type="primary">aroK</name>
    <name evidence="13" type="ORF">EBQ24_00895</name>
</gene>
<dbReference type="InterPro" id="IPR031322">
    <property type="entry name" value="Shikimate/glucono_kinase"/>
</dbReference>
<comment type="catalytic activity">
    <reaction evidence="10 11">
        <text>shikimate + ATP = 3-phosphoshikimate + ADP + H(+)</text>
        <dbReference type="Rhea" id="RHEA:13121"/>
        <dbReference type="ChEBI" id="CHEBI:15378"/>
        <dbReference type="ChEBI" id="CHEBI:30616"/>
        <dbReference type="ChEBI" id="CHEBI:36208"/>
        <dbReference type="ChEBI" id="CHEBI:145989"/>
        <dbReference type="ChEBI" id="CHEBI:456216"/>
        <dbReference type="EC" id="2.7.1.71"/>
    </reaction>
</comment>
<dbReference type="PANTHER" id="PTHR21087">
    <property type="entry name" value="SHIKIMATE KINASE"/>
    <property type="match status" value="1"/>
</dbReference>
<dbReference type="GO" id="GO:0009073">
    <property type="term" value="P:aromatic amino acid family biosynthetic process"/>
    <property type="evidence" value="ECO:0007669"/>
    <property type="project" value="UniProtKB-KW"/>
</dbReference>
<comment type="pathway">
    <text evidence="1 11">Metabolic intermediate biosynthesis; chorismate biosynthesis; chorismate from D-erythrose 4-phosphate and phosphoenolpyruvate: step 5/7.</text>
</comment>
<evidence type="ECO:0000313" key="14">
    <source>
        <dbReference type="Proteomes" id="UP000281171"/>
    </source>
</evidence>
<dbReference type="Gene3D" id="3.40.50.300">
    <property type="entry name" value="P-loop containing nucleotide triphosphate hydrolases"/>
    <property type="match status" value="1"/>
</dbReference>
<dbReference type="GO" id="GO:0008652">
    <property type="term" value="P:amino acid biosynthetic process"/>
    <property type="evidence" value="ECO:0007669"/>
    <property type="project" value="UniProtKB-KW"/>
</dbReference>
<comment type="similarity">
    <text evidence="2 11">Belongs to the shikimate kinase family.</text>
</comment>
<keyword evidence="11" id="KW-0460">Magnesium</keyword>
<evidence type="ECO:0000256" key="5">
    <source>
        <dbReference type="ARBA" id="ARBA00022679"/>
    </source>
</evidence>
<comment type="caution">
    <text evidence="13">The sequence shown here is derived from an EMBL/GenBank/DDBJ whole genome shotgun (WGS) entry which is preliminary data.</text>
</comment>
<dbReference type="GO" id="GO:0004765">
    <property type="term" value="F:shikimate kinase activity"/>
    <property type="evidence" value="ECO:0007669"/>
    <property type="project" value="UniProtKB-UniRule"/>
</dbReference>
<dbReference type="UniPathway" id="UPA00053">
    <property type="reaction ID" value="UER00088"/>
</dbReference>
<dbReference type="PRINTS" id="PR01100">
    <property type="entry name" value="SHIKIMTKNASE"/>
</dbReference>
<feature type="binding site" evidence="11">
    <location>
        <position position="203"/>
    </location>
    <ligand>
        <name>substrate</name>
    </ligand>
</feature>
<sequence length="255" mass="27457">MRIAALPPPCSPPGCGGDGALHCTRRGALAGGEKCITRSSGAPAPAFLYSRPCYSCGACRESTLPMQLKIALIGMPAIGKTTLGRKLASSYALGFVDLDQVIESAIGCRISEYFERMGEAAFRDVEARLLAEQLARPEPFVLSTGGGIVLRPENRAQLRQHCHVIYLTARLETLLRRVRNDRTRPLLQVADPLAKLRELHAARHALYLDTADFQVQVDAGTRATLQAIVQALAQRGVPKPPPRTAPAAPTTARAD</sequence>
<keyword evidence="9 11" id="KW-0057">Aromatic amino acid biosynthesis</keyword>
<dbReference type="EC" id="2.7.1.71" evidence="3 11"/>
<dbReference type="AlphaFoldDB" id="A0A3M6R9K5"/>
<feature type="binding site" evidence="11">
    <location>
        <position position="99"/>
    </location>
    <ligand>
        <name>substrate</name>
    </ligand>
</feature>
<dbReference type="Proteomes" id="UP000281171">
    <property type="component" value="Unassembled WGS sequence"/>
</dbReference>
<evidence type="ECO:0000256" key="3">
    <source>
        <dbReference type="ARBA" id="ARBA00012154"/>
    </source>
</evidence>
<dbReference type="Pfam" id="PF01202">
    <property type="entry name" value="SKI"/>
    <property type="match status" value="1"/>
</dbReference>
<feature type="region of interest" description="Disordered" evidence="12">
    <location>
        <begin position="235"/>
        <end position="255"/>
    </location>
</feature>
<dbReference type="GO" id="GO:0005524">
    <property type="term" value="F:ATP binding"/>
    <property type="evidence" value="ECO:0007669"/>
    <property type="project" value="UniProtKB-UniRule"/>
</dbReference>
<comment type="function">
    <text evidence="11">Catalyzes the specific phosphorylation of the 3-hydroxyl group of shikimic acid using ATP as a cosubstrate.</text>
</comment>
<dbReference type="HAMAP" id="MF_00109">
    <property type="entry name" value="Shikimate_kinase"/>
    <property type="match status" value="1"/>
</dbReference>
<dbReference type="InterPro" id="IPR000623">
    <property type="entry name" value="Shikimate_kinase/TSH1"/>
</dbReference>
<keyword evidence="5 11" id="KW-0808">Transferase</keyword>
<feature type="binding site" evidence="11">
    <location>
        <position position="184"/>
    </location>
    <ligand>
        <name>ATP</name>
        <dbReference type="ChEBI" id="CHEBI:30616"/>
    </ligand>
</feature>
<dbReference type="PANTHER" id="PTHR21087:SF16">
    <property type="entry name" value="SHIKIMATE KINASE 1, CHLOROPLASTIC"/>
    <property type="match status" value="1"/>
</dbReference>
<dbReference type="GO" id="GO:0005829">
    <property type="term" value="C:cytosol"/>
    <property type="evidence" value="ECO:0007669"/>
    <property type="project" value="TreeGrafter"/>
</dbReference>
<comment type="caution">
    <text evidence="11">Lacks conserved residue(s) required for the propagation of feature annotation.</text>
</comment>